<dbReference type="Proteomes" id="UP000008370">
    <property type="component" value="Unassembled WGS sequence"/>
</dbReference>
<dbReference type="EMBL" id="JH930472">
    <property type="protein sequence ID" value="EKM56103.1"/>
    <property type="molecule type" value="Genomic_DNA"/>
</dbReference>
<accession>K5VX04</accession>
<name>K5VX04_PHACS</name>
<organism evidence="1 2">
    <name type="scientific">Phanerochaete carnosa (strain HHB-10118-sp)</name>
    <name type="common">White-rot fungus</name>
    <name type="synonym">Peniophora carnosa</name>
    <dbReference type="NCBI Taxonomy" id="650164"/>
    <lineage>
        <taxon>Eukaryota</taxon>
        <taxon>Fungi</taxon>
        <taxon>Dikarya</taxon>
        <taxon>Basidiomycota</taxon>
        <taxon>Agaricomycotina</taxon>
        <taxon>Agaricomycetes</taxon>
        <taxon>Polyporales</taxon>
        <taxon>Phanerochaetaceae</taxon>
        <taxon>Phanerochaete</taxon>
    </lineage>
</organism>
<dbReference type="HOGENOM" id="CLU_2171932_0_0_1"/>
<dbReference type="RefSeq" id="XP_007395258.1">
    <property type="nucleotide sequence ID" value="XM_007395196.1"/>
</dbReference>
<evidence type="ECO:0000313" key="1">
    <source>
        <dbReference type="EMBL" id="EKM56103.1"/>
    </source>
</evidence>
<proteinExistence type="predicted"/>
<reference evidence="1 2" key="1">
    <citation type="journal article" date="2012" name="BMC Genomics">
        <title>Comparative genomics of the white-rot fungi, Phanerochaete carnosa and P. chrysosporium, to elucidate the genetic basis of the distinct wood types they colonize.</title>
        <authorList>
            <person name="Suzuki H."/>
            <person name="MacDonald J."/>
            <person name="Syed K."/>
            <person name="Salamov A."/>
            <person name="Hori C."/>
            <person name="Aerts A."/>
            <person name="Henrissat B."/>
            <person name="Wiebenga A."/>
            <person name="vanKuyk P.A."/>
            <person name="Barry K."/>
            <person name="Lindquist E."/>
            <person name="LaButti K."/>
            <person name="Lapidus A."/>
            <person name="Lucas S."/>
            <person name="Coutinho P."/>
            <person name="Gong Y."/>
            <person name="Samejima M."/>
            <person name="Mahadevan R."/>
            <person name="Abou-Zaid M."/>
            <person name="de Vries R.P."/>
            <person name="Igarashi K."/>
            <person name="Yadav J.S."/>
            <person name="Grigoriev I.V."/>
            <person name="Master E.R."/>
        </authorList>
    </citation>
    <scope>NUCLEOTIDE SEQUENCE [LARGE SCALE GENOMIC DNA]</scope>
    <source>
        <strain evidence="1 2">HHB-10118-sp</strain>
    </source>
</reference>
<dbReference type="AlphaFoldDB" id="K5VX04"/>
<dbReference type="KEGG" id="pco:PHACADRAFT_29067"/>
<protein>
    <submittedName>
        <fullName evidence="1">Uncharacterized protein</fullName>
    </submittedName>
</protein>
<dbReference type="InParanoid" id="K5VX04"/>
<gene>
    <name evidence="1" type="ORF">PHACADRAFT_29067</name>
</gene>
<evidence type="ECO:0000313" key="2">
    <source>
        <dbReference type="Proteomes" id="UP000008370"/>
    </source>
</evidence>
<keyword evidence="2" id="KW-1185">Reference proteome</keyword>
<dbReference type="GeneID" id="18919566"/>
<sequence length="110" mass="12519">MRASFANAYNSTSIALMPKQAKNAEDTNYGDNKKAKKECYSKMRYSTVTSWLATYRQFCYSSMTKPATYSLMHQLQTAAKILINASNSQLMKYLQKTFYLEGLLADNVIV</sequence>